<evidence type="ECO:0000313" key="1">
    <source>
        <dbReference type="EMBL" id="KAK7300346.1"/>
    </source>
</evidence>
<evidence type="ECO:0000313" key="2">
    <source>
        <dbReference type="Proteomes" id="UP001359559"/>
    </source>
</evidence>
<dbReference type="Proteomes" id="UP001359559">
    <property type="component" value="Unassembled WGS sequence"/>
</dbReference>
<reference evidence="1 2" key="1">
    <citation type="submission" date="2024-01" db="EMBL/GenBank/DDBJ databases">
        <title>The genomes of 5 underutilized Papilionoideae crops provide insights into root nodulation and disease resistance.</title>
        <authorList>
            <person name="Yuan L."/>
        </authorList>
    </citation>
    <scope>NUCLEOTIDE SEQUENCE [LARGE SCALE GENOMIC DNA]</scope>
    <source>
        <strain evidence="1">LY-2023</strain>
        <tissue evidence="1">Leaf</tissue>
    </source>
</reference>
<dbReference type="PROSITE" id="PS51257">
    <property type="entry name" value="PROKAR_LIPOPROTEIN"/>
    <property type="match status" value="1"/>
</dbReference>
<dbReference type="AlphaFoldDB" id="A0AAN9JLL4"/>
<keyword evidence="2" id="KW-1185">Reference proteome</keyword>
<dbReference type="EMBL" id="JAYKXN010000003">
    <property type="protein sequence ID" value="KAK7300346.1"/>
    <property type="molecule type" value="Genomic_DNA"/>
</dbReference>
<protein>
    <submittedName>
        <fullName evidence="1">Uncharacterized protein</fullName>
    </submittedName>
</protein>
<proteinExistence type="predicted"/>
<accession>A0AAN9JLL4</accession>
<name>A0AAN9JLL4_CLITE</name>
<gene>
    <name evidence="1" type="ORF">RJT34_11189</name>
</gene>
<comment type="caution">
    <text evidence="1">The sequence shown here is derived from an EMBL/GenBank/DDBJ whole genome shotgun (WGS) entry which is preliminary data.</text>
</comment>
<sequence length="115" mass="12903">MRKAFTGFSYSSSSCACDCSVTFRRRKDKNQLPETSHGRPRASRWLGPSRVHLYVCGPLADKVEDGAGLRCVRYDSAHGGNEFEVDNVRHLGDDLWGMWLLNVELVGIMGRAALW</sequence>
<organism evidence="1 2">
    <name type="scientific">Clitoria ternatea</name>
    <name type="common">Butterfly pea</name>
    <dbReference type="NCBI Taxonomy" id="43366"/>
    <lineage>
        <taxon>Eukaryota</taxon>
        <taxon>Viridiplantae</taxon>
        <taxon>Streptophyta</taxon>
        <taxon>Embryophyta</taxon>
        <taxon>Tracheophyta</taxon>
        <taxon>Spermatophyta</taxon>
        <taxon>Magnoliopsida</taxon>
        <taxon>eudicotyledons</taxon>
        <taxon>Gunneridae</taxon>
        <taxon>Pentapetalae</taxon>
        <taxon>rosids</taxon>
        <taxon>fabids</taxon>
        <taxon>Fabales</taxon>
        <taxon>Fabaceae</taxon>
        <taxon>Papilionoideae</taxon>
        <taxon>50 kb inversion clade</taxon>
        <taxon>NPAAA clade</taxon>
        <taxon>indigoferoid/millettioid clade</taxon>
        <taxon>Phaseoleae</taxon>
        <taxon>Clitoria</taxon>
    </lineage>
</organism>